<dbReference type="Proteomes" id="UP000288805">
    <property type="component" value="Unassembled WGS sequence"/>
</dbReference>
<organism evidence="2 3">
    <name type="scientific">Vitis vinifera</name>
    <name type="common">Grape</name>
    <dbReference type="NCBI Taxonomy" id="29760"/>
    <lineage>
        <taxon>Eukaryota</taxon>
        <taxon>Viridiplantae</taxon>
        <taxon>Streptophyta</taxon>
        <taxon>Embryophyta</taxon>
        <taxon>Tracheophyta</taxon>
        <taxon>Spermatophyta</taxon>
        <taxon>Magnoliopsida</taxon>
        <taxon>eudicotyledons</taxon>
        <taxon>Gunneridae</taxon>
        <taxon>Pentapetalae</taxon>
        <taxon>rosids</taxon>
        <taxon>Vitales</taxon>
        <taxon>Vitaceae</taxon>
        <taxon>Viteae</taxon>
        <taxon>Vitis</taxon>
    </lineage>
</organism>
<proteinExistence type="predicted"/>
<gene>
    <name evidence="2" type="ORF">CK203_113604</name>
</gene>
<name>A0A438C9W3_VITVI</name>
<evidence type="ECO:0000313" key="3">
    <source>
        <dbReference type="Proteomes" id="UP000288805"/>
    </source>
</evidence>
<evidence type="ECO:0000256" key="1">
    <source>
        <dbReference type="SAM" id="MobiDB-lite"/>
    </source>
</evidence>
<comment type="caution">
    <text evidence="2">The sequence shown here is derived from an EMBL/GenBank/DDBJ whole genome shotgun (WGS) entry which is preliminary data.</text>
</comment>
<dbReference type="AlphaFoldDB" id="A0A438C9W3"/>
<accession>A0A438C9W3</accession>
<dbReference type="EMBL" id="QGNW01002406">
    <property type="protein sequence ID" value="RVW20031.1"/>
    <property type="molecule type" value="Genomic_DNA"/>
</dbReference>
<feature type="region of interest" description="Disordered" evidence="1">
    <location>
        <begin position="107"/>
        <end position="129"/>
    </location>
</feature>
<reference evidence="2 3" key="1">
    <citation type="journal article" date="2018" name="PLoS Genet.">
        <title>Population sequencing reveals clonal diversity and ancestral inbreeding in the grapevine cultivar Chardonnay.</title>
        <authorList>
            <person name="Roach M.J."/>
            <person name="Johnson D.L."/>
            <person name="Bohlmann J."/>
            <person name="van Vuuren H.J."/>
            <person name="Jones S.J."/>
            <person name="Pretorius I.S."/>
            <person name="Schmidt S.A."/>
            <person name="Borneman A.R."/>
        </authorList>
    </citation>
    <scope>NUCLEOTIDE SEQUENCE [LARGE SCALE GENOMIC DNA]</scope>
    <source>
        <strain evidence="3">cv. Chardonnay</strain>
        <tissue evidence="2">Leaf</tissue>
    </source>
</reference>
<evidence type="ECO:0000313" key="2">
    <source>
        <dbReference type="EMBL" id="RVW20031.1"/>
    </source>
</evidence>
<protein>
    <submittedName>
        <fullName evidence="2">Uncharacterized protein</fullName>
    </submittedName>
</protein>
<sequence length="367" mass="41653">MTCGTRFGIVKGVRKNWAKFVLQYVEDGIRDYRTSHPTYIRGCVLFLQLFYISKFYMTVSKLKSAVHFRLHGQMSKSRGAWLPKYTPMAIMAMSRYAKIQQLHKRHTGSKPSAHNDGHPYEVGCSHSDDPTETIEARLSRNSEHLMSLASSVAQDIATLCARSSGGQSVVHSPHHKKLCECRKKERRGKHGVHPCSDEMMRKGSVPQALILASKSHRCAVDDGPCIDHDTFPPSQKSAELQSLKGVQIGVQEGFGSKEPSPTPRRRVKHTAKRLVKPAAICKSPFVSQCVQLFPKISQQERLVADYALSKTLFDHQSNPRLRRVLWNPWQSNGKLRNMKNQSFEVLCHKQIWNARRRSKEKSAMKHS</sequence>